<reference evidence="2" key="1">
    <citation type="journal article" date="2019" name="Int. J. Syst. Evol. Microbiol.">
        <title>The Global Catalogue of Microorganisms (GCM) 10K type strain sequencing project: providing services to taxonomists for standard genome sequencing and annotation.</title>
        <authorList>
            <consortium name="The Broad Institute Genomics Platform"/>
            <consortium name="The Broad Institute Genome Sequencing Center for Infectious Disease"/>
            <person name="Wu L."/>
            <person name="Ma J."/>
        </authorList>
    </citation>
    <scope>NUCLEOTIDE SEQUENCE [LARGE SCALE GENOMIC DNA]</scope>
    <source>
        <strain evidence="2">KCTC 62164</strain>
    </source>
</reference>
<name>A0ABV7D2Q8_9PROT</name>
<organism evidence="1 2">
    <name type="scientific">Kordiimonas pumila</name>
    <dbReference type="NCBI Taxonomy" id="2161677"/>
    <lineage>
        <taxon>Bacteria</taxon>
        <taxon>Pseudomonadati</taxon>
        <taxon>Pseudomonadota</taxon>
        <taxon>Alphaproteobacteria</taxon>
        <taxon>Kordiimonadales</taxon>
        <taxon>Kordiimonadaceae</taxon>
        <taxon>Kordiimonas</taxon>
    </lineage>
</organism>
<evidence type="ECO:0000313" key="2">
    <source>
        <dbReference type="Proteomes" id="UP001595444"/>
    </source>
</evidence>
<comment type="caution">
    <text evidence="1">The sequence shown here is derived from an EMBL/GenBank/DDBJ whole genome shotgun (WGS) entry which is preliminary data.</text>
</comment>
<dbReference type="RefSeq" id="WP_194214363.1">
    <property type="nucleotide sequence ID" value="NZ_CP061205.1"/>
</dbReference>
<dbReference type="EMBL" id="JBHRSL010000003">
    <property type="protein sequence ID" value="MFC3051424.1"/>
    <property type="molecule type" value="Genomic_DNA"/>
</dbReference>
<keyword evidence="2" id="KW-1185">Reference proteome</keyword>
<evidence type="ECO:0000313" key="1">
    <source>
        <dbReference type="EMBL" id="MFC3051424.1"/>
    </source>
</evidence>
<gene>
    <name evidence="1" type="ORF">ACFOKA_05860</name>
</gene>
<accession>A0ABV7D2Q8</accession>
<proteinExistence type="predicted"/>
<protein>
    <submittedName>
        <fullName evidence="1">Uncharacterized protein</fullName>
    </submittedName>
</protein>
<dbReference type="Proteomes" id="UP001595444">
    <property type="component" value="Unassembled WGS sequence"/>
</dbReference>
<sequence>MSSTMQTTNSETLNHELLVALSKTVLKKWGLDEGLIHGMLVGASFEEMSGLITLNRLLREQLGSYKFLEYWLMQPAFYLRGISPIHHIHSIGLPACPDIALAFHISVASRDSGLTHVH</sequence>